<evidence type="ECO:0000256" key="1">
    <source>
        <dbReference type="ARBA" id="ARBA00004496"/>
    </source>
</evidence>
<dbReference type="GO" id="GO:0031087">
    <property type="term" value="P:deadenylation-independent decapping of nuclear-transcribed mRNA"/>
    <property type="evidence" value="ECO:0007669"/>
    <property type="project" value="InterPro"/>
</dbReference>
<evidence type="ECO:0000256" key="3">
    <source>
        <dbReference type="ARBA" id="ARBA00022574"/>
    </source>
</evidence>
<proteinExistence type="predicted"/>
<reference evidence="7" key="1">
    <citation type="journal article" date="2014" name="Science">
        <title>Ancient hybridizations among the ancestral genomes of bread wheat.</title>
        <authorList>
            <consortium name="International Wheat Genome Sequencing Consortium,"/>
            <person name="Marcussen T."/>
            <person name="Sandve S.R."/>
            <person name="Heier L."/>
            <person name="Spannagl M."/>
            <person name="Pfeifer M."/>
            <person name="Jakobsen K.S."/>
            <person name="Wulff B.B."/>
            <person name="Steuernagel B."/>
            <person name="Mayer K.F."/>
            <person name="Olsen O.A."/>
        </authorList>
    </citation>
    <scope>NUCLEOTIDE SEQUENCE [LARGE SCALE GENOMIC DNA]</scope>
    <source>
        <strain evidence="7">cv. AL8/78</strain>
    </source>
</reference>
<reference evidence="7" key="2">
    <citation type="journal article" date="2017" name="Nat. Plants">
        <title>The Aegilops tauschii genome reveals multiple impacts of transposons.</title>
        <authorList>
            <person name="Zhao G."/>
            <person name="Zou C."/>
            <person name="Li K."/>
            <person name="Wang K."/>
            <person name="Li T."/>
            <person name="Gao L."/>
            <person name="Zhang X."/>
            <person name="Wang H."/>
            <person name="Yang Z."/>
            <person name="Liu X."/>
            <person name="Jiang W."/>
            <person name="Mao L."/>
            <person name="Kong X."/>
            <person name="Jiao Y."/>
            <person name="Jia J."/>
        </authorList>
    </citation>
    <scope>NUCLEOTIDE SEQUENCE [LARGE SCALE GENOMIC DNA]</scope>
    <source>
        <strain evidence="7">cv. AL8/78</strain>
    </source>
</reference>
<organism evidence="6 7">
    <name type="scientific">Aegilops tauschii subsp. strangulata</name>
    <name type="common">Goatgrass</name>
    <dbReference type="NCBI Taxonomy" id="200361"/>
    <lineage>
        <taxon>Eukaryota</taxon>
        <taxon>Viridiplantae</taxon>
        <taxon>Streptophyta</taxon>
        <taxon>Embryophyta</taxon>
        <taxon>Tracheophyta</taxon>
        <taxon>Spermatophyta</taxon>
        <taxon>Magnoliopsida</taxon>
        <taxon>Liliopsida</taxon>
        <taxon>Poales</taxon>
        <taxon>Poaceae</taxon>
        <taxon>BOP clade</taxon>
        <taxon>Pooideae</taxon>
        <taxon>Triticodae</taxon>
        <taxon>Triticeae</taxon>
        <taxon>Triticinae</taxon>
        <taxon>Aegilops</taxon>
    </lineage>
</organism>
<feature type="region of interest" description="Disordered" evidence="5">
    <location>
        <begin position="1"/>
        <end position="20"/>
    </location>
</feature>
<keyword evidence="2" id="KW-0963">Cytoplasm</keyword>
<dbReference type="AlphaFoldDB" id="A0A453PG55"/>
<keyword evidence="4" id="KW-0677">Repeat</keyword>
<comment type="subcellular location">
    <subcellularLocation>
        <location evidence="1">Cytoplasm</location>
    </subcellularLocation>
</comment>
<dbReference type="InterPro" id="IPR045152">
    <property type="entry name" value="EDC4-like"/>
</dbReference>
<accession>A0A453PG55</accession>
<evidence type="ECO:0000313" key="6">
    <source>
        <dbReference type="EnsemblPlants" id="AET6Gv20720600.17"/>
    </source>
</evidence>
<reference evidence="6" key="3">
    <citation type="journal article" date="2017" name="Nature">
        <title>Genome sequence of the progenitor of the wheat D genome Aegilops tauschii.</title>
        <authorList>
            <person name="Luo M.C."/>
            <person name="Gu Y.Q."/>
            <person name="Puiu D."/>
            <person name="Wang H."/>
            <person name="Twardziok S.O."/>
            <person name="Deal K.R."/>
            <person name="Huo N."/>
            <person name="Zhu T."/>
            <person name="Wang L."/>
            <person name="Wang Y."/>
            <person name="McGuire P.E."/>
            <person name="Liu S."/>
            <person name="Long H."/>
            <person name="Ramasamy R.K."/>
            <person name="Rodriguez J.C."/>
            <person name="Van S.L."/>
            <person name="Yuan L."/>
            <person name="Wang Z."/>
            <person name="Xia Z."/>
            <person name="Xiao L."/>
            <person name="Anderson O.D."/>
            <person name="Ouyang S."/>
            <person name="Liang Y."/>
            <person name="Zimin A.V."/>
            <person name="Pertea G."/>
            <person name="Qi P."/>
            <person name="Bennetzen J.L."/>
            <person name="Dai X."/>
            <person name="Dawson M.W."/>
            <person name="Muller H.G."/>
            <person name="Kugler K."/>
            <person name="Rivarola-Duarte L."/>
            <person name="Spannagl M."/>
            <person name="Mayer K.F.X."/>
            <person name="Lu F.H."/>
            <person name="Bevan M.W."/>
            <person name="Leroy P."/>
            <person name="Li P."/>
            <person name="You F.M."/>
            <person name="Sun Q."/>
            <person name="Liu Z."/>
            <person name="Lyons E."/>
            <person name="Wicker T."/>
            <person name="Salzberg S.L."/>
            <person name="Devos K.M."/>
            <person name="Dvorak J."/>
        </authorList>
    </citation>
    <scope>NUCLEOTIDE SEQUENCE [LARGE SCALE GENOMIC DNA]</scope>
    <source>
        <strain evidence="6">cv. AL8/78</strain>
    </source>
</reference>
<name>A0A453PG55_AEGTS</name>
<evidence type="ECO:0000256" key="4">
    <source>
        <dbReference type="ARBA" id="ARBA00022737"/>
    </source>
</evidence>
<sequence length="106" mass="11561">LSSTSSKVPRGRLLGGGDKAVHNVDSRLPGEAQPPQLEVTPITKYTSDPGLVLGRQIAVNRTYIVYGLKLGNIRVLNINTALRSLLRGHTQVYILVQRDKLLVSSM</sequence>
<keyword evidence="3" id="KW-0853">WD repeat</keyword>
<dbReference type="PANTHER" id="PTHR15598">
    <property type="entry name" value="ENHANCER OF MRNA-DECAPPING PROTEIN 4"/>
    <property type="match status" value="1"/>
</dbReference>
<dbReference type="Proteomes" id="UP000015105">
    <property type="component" value="Chromosome 6D"/>
</dbReference>
<dbReference type="Gramene" id="AET6Gv20720600.17">
    <property type="protein sequence ID" value="AET6Gv20720600.17"/>
    <property type="gene ID" value="AET6Gv20720600"/>
</dbReference>
<reference evidence="6" key="5">
    <citation type="journal article" date="2021" name="G3 (Bethesda)">
        <title>Aegilops tauschii genome assembly Aet v5.0 features greater sequence contiguity and improved annotation.</title>
        <authorList>
            <person name="Wang L."/>
            <person name="Zhu T."/>
            <person name="Rodriguez J.C."/>
            <person name="Deal K.R."/>
            <person name="Dubcovsky J."/>
            <person name="McGuire P.E."/>
            <person name="Lux T."/>
            <person name="Spannagl M."/>
            <person name="Mayer K.F.X."/>
            <person name="Baldrich P."/>
            <person name="Meyers B.C."/>
            <person name="Huo N."/>
            <person name="Gu Y.Q."/>
            <person name="Zhou H."/>
            <person name="Devos K.M."/>
            <person name="Bennetzen J.L."/>
            <person name="Unver T."/>
            <person name="Budak H."/>
            <person name="Gulick P.J."/>
            <person name="Galiba G."/>
            <person name="Kalapos B."/>
            <person name="Nelson D.R."/>
            <person name="Li P."/>
            <person name="You F.M."/>
            <person name="Luo M.C."/>
            <person name="Dvorak J."/>
        </authorList>
    </citation>
    <scope>NUCLEOTIDE SEQUENCE [LARGE SCALE GENOMIC DNA]</scope>
    <source>
        <strain evidence="6">cv. AL8/78</strain>
    </source>
</reference>
<protein>
    <submittedName>
        <fullName evidence="6">Uncharacterized protein</fullName>
    </submittedName>
</protein>
<evidence type="ECO:0000313" key="7">
    <source>
        <dbReference type="Proteomes" id="UP000015105"/>
    </source>
</evidence>
<dbReference type="EnsemblPlants" id="AET6Gv20720600.17">
    <property type="protein sequence ID" value="AET6Gv20720600.17"/>
    <property type="gene ID" value="AET6Gv20720600"/>
</dbReference>
<dbReference type="PANTHER" id="PTHR15598:SF5">
    <property type="entry name" value="ENHANCER OF MRNA-DECAPPING PROTEIN 4"/>
    <property type="match status" value="1"/>
</dbReference>
<evidence type="ECO:0000256" key="5">
    <source>
        <dbReference type="SAM" id="MobiDB-lite"/>
    </source>
</evidence>
<dbReference type="GO" id="GO:0000932">
    <property type="term" value="C:P-body"/>
    <property type="evidence" value="ECO:0007669"/>
    <property type="project" value="TreeGrafter"/>
</dbReference>
<keyword evidence="7" id="KW-1185">Reference proteome</keyword>
<reference evidence="6" key="4">
    <citation type="submission" date="2019-03" db="UniProtKB">
        <authorList>
            <consortium name="EnsemblPlants"/>
        </authorList>
    </citation>
    <scope>IDENTIFICATION</scope>
</reference>
<evidence type="ECO:0000256" key="2">
    <source>
        <dbReference type="ARBA" id="ARBA00022490"/>
    </source>
</evidence>